<dbReference type="PANTHER" id="PTHR24559">
    <property type="entry name" value="TRANSPOSON TY3-I GAG-POL POLYPROTEIN"/>
    <property type="match status" value="1"/>
</dbReference>
<organism evidence="2 3">
    <name type="scientific">Mucuna pruriens</name>
    <name type="common">Velvet bean</name>
    <name type="synonym">Dolichos pruriens</name>
    <dbReference type="NCBI Taxonomy" id="157652"/>
    <lineage>
        <taxon>Eukaryota</taxon>
        <taxon>Viridiplantae</taxon>
        <taxon>Streptophyta</taxon>
        <taxon>Embryophyta</taxon>
        <taxon>Tracheophyta</taxon>
        <taxon>Spermatophyta</taxon>
        <taxon>Magnoliopsida</taxon>
        <taxon>eudicotyledons</taxon>
        <taxon>Gunneridae</taxon>
        <taxon>Pentapetalae</taxon>
        <taxon>rosids</taxon>
        <taxon>fabids</taxon>
        <taxon>Fabales</taxon>
        <taxon>Fabaceae</taxon>
        <taxon>Papilionoideae</taxon>
        <taxon>50 kb inversion clade</taxon>
        <taxon>NPAAA clade</taxon>
        <taxon>indigoferoid/millettioid clade</taxon>
        <taxon>Phaseoleae</taxon>
        <taxon>Mucuna</taxon>
    </lineage>
</organism>
<dbReference type="Gene3D" id="3.30.70.270">
    <property type="match status" value="2"/>
</dbReference>
<sequence>MKHPTKDPSLFGIDVIDELVAEYMQLEANNVEFSNFSEDIDVISYVGSMTDEFNYDELLMMKNWNVQNMPESKLPRPKSAYKHKDEVIAESFKQFPIIITNNLHEEQEVKLLQVLRKHKKAIGWRLSDLPRINPSICMHKILMEEEARPIRQQQRRLNLTILDVVKKEVMKLLVVGIIYPISDSQWVNSVQVVSKKSGMTVTKNQHGELVPMRIQNNWQATRKEHFPLPFIDQVLEKLAGKPHYCFLDGFSGYMQIHIAPEDQHKTTFTCPFNTFAYTRMSFALCYAPSTFQCYINSIFSNLLQDCMEVFMDDFIVYAMSFYACLENLSRVLTRCINTNLLLNFKKCHFMVTKGIVLGHLVSNRGIEVDKSKIDIITSLLNLASVWEVCSFLGHARFYRRFIKNFSKIALTLSKLLQKDVDFVSYYPCIESFQELKIQLTSASILQSPNWSTLSS</sequence>
<evidence type="ECO:0000313" key="2">
    <source>
        <dbReference type="EMBL" id="RDX74158.1"/>
    </source>
</evidence>
<dbReference type="PANTHER" id="PTHR24559:SF444">
    <property type="entry name" value="REVERSE TRANSCRIPTASE DOMAIN-CONTAINING PROTEIN"/>
    <property type="match status" value="1"/>
</dbReference>
<reference evidence="2" key="1">
    <citation type="submission" date="2018-05" db="EMBL/GenBank/DDBJ databases">
        <title>Draft genome of Mucuna pruriens seed.</title>
        <authorList>
            <person name="Nnadi N.E."/>
            <person name="Vos R."/>
            <person name="Hasami M.H."/>
            <person name="Devisetty U.K."/>
            <person name="Aguiy J.C."/>
        </authorList>
    </citation>
    <scope>NUCLEOTIDE SEQUENCE [LARGE SCALE GENOMIC DNA]</scope>
    <source>
        <strain evidence="2">JCA_2017</strain>
    </source>
</reference>
<dbReference type="InterPro" id="IPR000477">
    <property type="entry name" value="RT_dom"/>
</dbReference>
<dbReference type="SUPFAM" id="SSF56672">
    <property type="entry name" value="DNA/RNA polymerases"/>
    <property type="match status" value="1"/>
</dbReference>
<dbReference type="InterPro" id="IPR053134">
    <property type="entry name" value="RNA-dir_DNA_polymerase"/>
</dbReference>
<protein>
    <submittedName>
        <fullName evidence="2">Retrovirus-related Pol polyprotein</fullName>
    </submittedName>
</protein>
<accession>A0A371F786</accession>
<dbReference type="CDD" id="cd01647">
    <property type="entry name" value="RT_LTR"/>
    <property type="match status" value="1"/>
</dbReference>
<proteinExistence type="predicted"/>
<feature type="non-terminal residue" evidence="2">
    <location>
        <position position="1"/>
    </location>
</feature>
<name>A0A371F786_MUCPR</name>
<dbReference type="Gene3D" id="3.10.10.10">
    <property type="entry name" value="HIV Type 1 Reverse Transcriptase, subunit A, domain 1"/>
    <property type="match status" value="1"/>
</dbReference>
<dbReference type="InterPro" id="IPR043128">
    <property type="entry name" value="Rev_trsase/Diguanyl_cyclase"/>
</dbReference>
<dbReference type="AlphaFoldDB" id="A0A371F786"/>
<dbReference type="EMBL" id="QJKJ01010265">
    <property type="protein sequence ID" value="RDX74158.1"/>
    <property type="molecule type" value="Genomic_DNA"/>
</dbReference>
<keyword evidence="3" id="KW-1185">Reference proteome</keyword>
<dbReference type="OrthoDB" id="1922084at2759"/>
<dbReference type="InterPro" id="IPR043502">
    <property type="entry name" value="DNA/RNA_pol_sf"/>
</dbReference>
<feature type="domain" description="Reverse transcriptase" evidence="1">
    <location>
        <begin position="225"/>
        <end position="359"/>
    </location>
</feature>
<evidence type="ECO:0000259" key="1">
    <source>
        <dbReference type="Pfam" id="PF00078"/>
    </source>
</evidence>
<dbReference type="Pfam" id="PF00078">
    <property type="entry name" value="RVT_1"/>
    <property type="match status" value="1"/>
</dbReference>
<evidence type="ECO:0000313" key="3">
    <source>
        <dbReference type="Proteomes" id="UP000257109"/>
    </source>
</evidence>
<dbReference type="Proteomes" id="UP000257109">
    <property type="component" value="Unassembled WGS sequence"/>
</dbReference>
<comment type="caution">
    <text evidence="2">The sequence shown here is derived from an EMBL/GenBank/DDBJ whole genome shotgun (WGS) entry which is preliminary data.</text>
</comment>
<gene>
    <name evidence="2" type="primary">POL</name>
    <name evidence="2" type="ORF">CR513_46115</name>
</gene>